<feature type="compositionally biased region" description="Gly residues" evidence="1">
    <location>
        <begin position="82"/>
        <end position="98"/>
    </location>
</feature>
<reference evidence="3" key="1">
    <citation type="journal article" date="2016" name="Nat. Commun.">
        <title>The Gonium pectorale genome demonstrates co-option of cell cycle regulation during the evolution of multicellularity.</title>
        <authorList>
            <person name="Hanschen E.R."/>
            <person name="Marriage T.N."/>
            <person name="Ferris P.J."/>
            <person name="Hamaji T."/>
            <person name="Toyoda A."/>
            <person name="Fujiyama A."/>
            <person name="Neme R."/>
            <person name="Noguchi H."/>
            <person name="Minakuchi Y."/>
            <person name="Suzuki M."/>
            <person name="Kawai-Toyooka H."/>
            <person name="Smith D.R."/>
            <person name="Sparks H."/>
            <person name="Anderson J."/>
            <person name="Bakaric R."/>
            <person name="Luria V."/>
            <person name="Karger A."/>
            <person name="Kirschner M.W."/>
            <person name="Durand P.M."/>
            <person name="Michod R.E."/>
            <person name="Nozaki H."/>
            <person name="Olson B.J."/>
        </authorList>
    </citation>
    <scope>NUCLEOTIDE SEQUENCE [LARGE SCALE GENOMIC DNA]</scope>
    <source>
        <strain evidence="3">NIES-2863</strain>
    </source>
</reference>
<dbReference type="OrthoDB" id="553374at2759"/>
<organism evidence="2 3">
    <name type="scientific">Gonium pectorale</name>
    <name type="common">Green alga</name>
    <dbReference type="NCBI Taxonomy" id="33097"/>
    <lineage>
        <taxon>Eukaryota</taxon>
        <taxon>Viridiplantae</taxon>
        <taxon>Chlorophyta</taxon>
        <taxon>core chlorophytes</taxon>
        <taxon>Chlorophyceae</taxon>
        <taxon>CS clade</taxon>
        <taxon>Chlamydomonadales</taxon>
        <taxon>Volvocaceae</taxon>
        <taxon>Gonium</taxon>
    </lineage>
</organism>
<evidence type="ECO:0000313" key="3">
    <source>
        <dbReference type="Proteomes" id="UP000075714"/>
    </source>
</evidence>
<feature type="compositionally biased region" description="Gly residues" evidence="1">
    <location>
        <begin position="928"/>
        <end position="944"/>
    </location>
</feature>
<feature type="compositionally biased region" description="Basic and acidic residues" evidence="1">
    <location>
        <begin position="1062"/>
        <end position="1074"/>
    </location>
</feature>
<dbReference type="AlphaFoldDB" id="A0A150GHB9"/>
<feature type="compositionally biased region" description="Low complexity" evidence="1">
    <location>
        <begin position="314"/>
        <end position="328"/>
    </location>
</feature>
<name>A0A150GHB9_GONPE</name>
<protein>
    <submittedName>
        <fullName evidence="2">Uncharacterized protein</fullName>
    </submittedName>
</protein>
<feature type="region of interest" description="Disordered" evidence="1">
    <location>
        <begin position="1008"/>
        <end position="1085"/>
    </location>
</feature>
<feature type="region of interest" description="Disordered" evidence="1">
    <location>
        <begin position="796"/>
        <end position="951"/>
    </location>
</feature>
<feature type="compositionally biased region" description="Low complexity" evidence="1">
    <location>
        <begin position="828"/>
        <end position="837"/>
    </location>
</feature>
<feature type="compositionally biased region" description="Basic residues" evidence="1">
    <location>
        <begin position="886"/>
        <end position="908"/>
    </location>
</feature>
<sequence length="1246" mass="123540">MAQSSPFATSLDAGGGRWPGVGAGAGAGAGNDRRAAASLRPPEYPVSQGGSEVQGGGGGVVTGGGRIRFGQSARRQSTALPAGGGGEGELTRDGGGGAAVAAEAQAPGGAAPAQPPTGGSSAAAAAMAAAAGGAPPAAAPAVAAPQPPQQPAPLPPPSHHPIGPQSSFKVGAKAGGLSRGGSGGLTNKIITAAAAPAEGVGVPNDPRQRWKRAAAAVTASGDCAAPTQGAAAPEALGHDAVLSAIPARALPERAPSPSSAAAMAAAATSAAMTATAGMEATVVATAMMAAPLQLAGAPHGSGKAGLPHEAASPRNAGERSANGGNGGASAAADAVAAAVAVAASAEAERLLRELYEPATSERVEAAEAEASQAAARLMGGRHDPLEGRSHWAVPTEALSRQCPASGSTVTGVIANGPAAAAVSAASACSSDVAGTSTDAPSAGGAMPSLPASPLRGVVWPPPGLWLCAPAPAAPDRTALCTRNGAGLGSGAASCLGTVASIDPQPASLAAELMSCDRPVPLTPALLRALYAPASTLEGLAEVQSFWHDHHLPLQLLRGLLVVIELAPSPPGPRLRPAAPAARAAAVTVAGGAAPLAGAGASAAELGERRGAGYAELAAGAANDRDAAPPYATQQQPGGAREGGVADVIGPGAPPAAQLEARRIRRVETSAHRGGAPHLVLEPVAGNDPRVGCQGGAGSLCNLPSSALGDDTWQQLCQQLRALPACELLDAGARLSRHSACVPAVRAVRALRRQLFRPADPGSFLAWQEAARPHYEAISATLSRPLDWCIPPAPPVPRRLNAPQTAPQQPFPSPGSLWALGGHPGSPHRAPALARSAAAPPPSLPASAGALGHLAADGPGASEREAAAAPLPSQFLGEVGVTGRTLTRSRSRSRSYSRSRATSRSRGRGWRRDERSPSRPQPPTPGWPGSAGGLPRSGGGGGGGASPLSPLDDEEYDARLAKYERELYRLLYNNPLTLYQIRDLLPIPKQLLGRSKPSTFLLRRPHLFQQPEKAAGGPEPPKANMPKETELQRKATGRTADKSGGGKKTRKEAADTGSSLEGAKAKRGGESRRQADPPLQAVPHRAVSAASAAAEAAVAPAAPGVGAGAGAAAAAAVKEEAKPGDGGGGGVGGSRRSLEYSPYLVGRGGGGGGEVETIMAAAGGGGGLEPWVVADVREAVLQQLAATERSGGGGGGGLALSTVQLPGGLRTALKIAKVKLSVFVRRFLSDRIRLVTDSCSHTVAYAL</sequence>
<comment type="caution">
    <text evidence="2">The sequence shown here is derived from an EMBL/GenBank/DDBJ whole genome shotgun (WGS) entry which is preliminary data.</text>
</comment>
<proteinExistence type="predicted"/>
<feature type="region of interest" description="Disordered" evidence="1">
    <location>
        <begin position="1"/>
        <end position="120"/>
    </location>
</feature>
<dbReference type="EMBL" id="LSYV01000023">
    <property type="protein sequence ID" value="KXZ49226.1"/>
    <property type="molecule type" value="Genomic_DNA"/>
</dbReference>
<feature type="compositionally biased region" description="Gly residues" evidence="1">
    <location>
        <begin position="52"/>
        <end position="67"/>
    </location>
</feature>
<feature type="region of interest" description="Disordered" evidence="1">
    <location>
        <begin position="136"/>
        <end position="179"/>
    </location>
</feature>
<accession>A0A150GHB9</accession>
<gene>
    <name evidence="2" type="ORF">GPECTOR_22g817</name>
</gene>
<evidence type="ECO:0000313" key="2">
    <source>
        <dbReference type="EMBL" id="KXZ49226.1"/>
    </source>
</evidence>
<keyword evidence="3" id="KW-1185">Reference proteome</keyword>
<feature type="compositionally biased region" description="Low complexity" evidence="1">
    <location>
        <begin position="99"/>
        <end position="120"/>
    </location>
</feature>
<feature type="region of interest" description="Disordered" evidence="1">
    <location>
        <begin position="624"/>
        <end position="651"/>
    </location>
</feature>
<feature type="compositionally biased region" description="Gly residues" evidence="1">
    <location>
        <begin position="13"/>
        <end position="29"/>
    </location>
</feature>
<evidence type="ECO:0000256" key="1">
    <source>
        <dbReference type="SAM" id="MobiDB-lite"/>
    </source>
</evidence>
<dbReference type="Proteomes" id="UP000075714">
    <property type="component" value="Unassembled WGS sequence"/>
</dbReference>
<feature type="compositionally biased region" description="Pro residues" evidence="1">
    <location>
        <begin position="145"/>
        <end position="159"/>
    </location>
</feature>
<feature type="region of interest" description="Disordered" evidence="1">
    <location>
        <begin position="297"/>
        <end position="328"/>
    </location>
</feature>